<dbReference type="GO" id="GO:0006882">
    <property type="term" value="P:intracellular zinc ion homeostasis"/>
    <property type="evidence" value="ECO:0007669"/>
    <property type="project" value="Ensembl"/>
</dbReference>
<evidence type="ECO:0000313" key="25">
    <source>
        <dbReference type="Ensembl" id="ENSCLAP00000006018.1"/>
    </source>
</evidence>
<dbReference type="GO" id="GO:0140826">
    <property type="term" value="F:zinc:proton antiporter activity"/>
    <property type="evidence" value="ECO:0007669"/>
    <property type="project" value="Ensembl"/>
</dbReference>
<dbReference type="GO" id="GO:0030070">
    <property type="term" value="P:insulin processing"/>
    <property type="evidence" value="ECO:0007669"/>
    <property type="project" value="Ensembl"/>
</dbReference>
<evidence type="ECO:0000256" key="21">
    <source>
        <dbReference type="SAM" id="MobiDB-lite"/>
    </source>
</evidence>
<keyword evidence="12 22" id="KW-1133">Transmembrane helix</keyword>
<dbReference type="GO" id="GO:0030667">
    <property type="term" value="C:secretory granule membrane"/>
    <property type="evidence" value="ECO:0007669"/>
    <property type="project" value="Ensembl"/>
</dbReference>
<dbReference type="GO" id="GO:0010043">
    <property type="term" value="P:response to zinc ion"/>
    <property type="evidence" value="ECO:0007669"/>
    <property type="project" value="TreeGrafter"/>
</dbReference>
<evidence type="ECO:0000256" key="16">
    <source>
        <dbReference type="ARBA" id="ARBA00033403"/>
    </source>
</evidence>
<comment type="subunit">
    <text evidence="4">Homodimer.</text>
</comment>
<comment type="similarity">
    <text evidence="3">Belongs to the cation diffusion facilitator (CDF) transporter (TC 2.A.4) family. SLC30A subfamily.</text>
</comment>
<dbReference type="GO" id="GO:0046872">
    <property type="term" value="F:metal ion binding"/>
    <property type="evidence" value="ECO:0007669"/>
    <property type="project" value="UniProtKB-KW"/>
</dbReference>
<dbReference type="FunFam" id="1.20.1510.10:FF:000002">
    <property type="entry name" value="zinc transporter 3 isoform X1"/>
    <property type="match status" value="1"/>
</dbReference>
<protein>
    <recommendedName>
        <fullName evidence="18">Proton-coupled zinc antiporter SLC30A8</fullName>
    </recommendedName>
    <alternativeName>
        <fullName evidence="16">Solute carrier family 30 member 8</fullName>
    </alternativeName>
    <alternativeName>
        <fullName evidence="19">Zinc transporter 8</fullName>
    </alternativeName>
</protein>
<evidence type="ECO:0000256" key="1">
    <source>
        <dbReference type="ARBA" id="ARBA00004638"/>
    </source>
</evidence>
<evidence type="ECO:0000313" key="26">
    <source>
        <dbReference type="Proteomes" id="UP000694398"/>
    </source>
</evidence>
<dbReference type="OMA" id="RATKMYA"/>
<evidence type="ECO:0000256" key="15">
    <source>
        <dbReference type="ARBA" id="ARBA00023329"/>
    </source>
</evidence>
<dbReference type="InterPro" id="IPR027469">
    <property type="entry name" value="Cation_efflux_TMD_sf"/>
</dbReference>
<dbReference type="Pfam" id="PF16916">
    <property type="entry name" value="ZT_dimer"/>
    <property type="match status" value="1"/>
</dbReference>
<dbReference type="InterPro" id="IPR002524">
    <property type="entry name" value="Cation_efflux"/>
</dbReference>
<dbReference type="Pfam" id="PF01545">
    <property type="entry name" value="Cation_efflux"/>
    <property type="match status" value="1"/>
</dbReference>
<dbReference type="GO" id="GO:0062111">
    <property type="term" value="P:zinc ion import into organelle"/>
    <property type="evidence" value="ECO:0007669"/>
    <property type="project" value="Ensembl"/>
</dbReference>
<evidence type="ECO:0000256" key="14">
    <source>
        <dbReference type="ARBA" id="ARBA00023136"/>
    </source>
</evidence>
<feature type="transmembrane region" description="Helical" evidence="22">
    <location>
        <begin position="74"/>
        <end position="98"/>
    </location>
</feature>
<dbReference type="GO" id="GO:0042803">
    <property type="term" value="F:protein homodimerization activity"/>
    <property type="evidence" value="ECO:0007669"/>
    <property type="project" value="Ensembl"/>
</dbReference>
<dbReference type="InterPro" id="IPR027470">
    <property type="entry name" value="Cation_efflux_CTD"/>
</dbReference>
<evidence type="ECO:0000256" key="4">
    <source>
        <dbReference type="ARBA" id="ARBA00011738"/>
    </source>
</evidence>
<dbReference type="GO" id="GO:0005886">
    <property type="term" value="C:plasma membrane"/>
    <property type="evidence" value="ECO:0007669"/>
    <property type="project" value="UniProtKB-SubCell"/>
</dbReference>
<dbReference type="PANTHER" id="PTHR11562:SF37">
    <property type="entry name" value="PROTON-COUPLED ZINC ANTIPORTER SLC30A8"/>
    <property type="match status" value="1"/>
</dbReference>
<evidence type="ECO:0000256" key="11">
    <source>
        <dbReference type="ARBA" id="ARBA00022906"/>
    </source>
</evidence>
<accession>A0A8C2UZM3</accession>
<keyword evidence="11" id="KW-0864">Zinc transport</keyword>
<keyword evidence="8 22" id="KW-0812">Transmembrane</keyword>
<evidence type="ECO:0000256" key="17">
    <source>
        <dbReference type="ARBA" id="ARBA00037214"/>
    </source>
</evidence>
<dbReference type="Proteomes" id="UP000694398">
    <property type="component" value="Unassembled WGS sequence"/>
</dbReference>
<evidence type="ECO:0000256" key="8">
    <source>
        <dbReference type="ARBA" id="ARBA00022692"/>
    </source>
</evidence>
<evidence type="ECO:0000256" key="20">
    <source>
        <dbReference type="ARBA" id="ARBA00048349"/>
    </source>
</evidence>
<dbReference type="AlphaFoldDB" id="A0A8C2UZM3"/>
<gene>
    <name evidence="25" type="primary">SLC30A8</name>
</gene>
<feature type="domain" description="Cation efflux protein transmembrane" evidence="23">
    <location>
        <begin position="76"/>
        <end position="256"/>
    </location>
</feature>
<keyword evidence="9" id="KW-0479">Metal-binding</keyword>
<evidence type="ECO:0000259" key="23">
    <source>
        <dbReference type="Pfam" id="PF01545"/>
    </source>
</evidence>
<dbReference type="Ensembl" id="ENSCLAT00000006121.1">
    <property type="protein sequence ID" value="ENSCLAP00000006018.1"/>
    <property type="gene ID" value="ENSCLAG00000004261.1"/>
</dbReference>
<evidence type="ECO:0000256" key="22">
    <source>
        <dbReference type="SAM" id="Phobius"/>
    </source>
</evidence>
<organism evidence="25 26">
    <name type="scientific">Chinchilla lanigera</name>
    <name type="common">Long-tailed chinchilla</name>
    <name type="synonym">Chinchilla villidera</name>
    <dbReference type="NCBI Taxonomy" id="34839"/>
    <lineage>
        <taxon>Eukaryota</taxon>
        <taxon>Metazoa</taxon>
        <taxon>Chordata</taxon>
        <taxon>Craniata</taxon>
        <taxon>Vertebrata</taxon>
        <taxon>Euteleostomi</taxon>
        <taxon>Mammalia</taxon>
        <taxon>Eutheria</taxon>
        <taxon>Euarchontoglires</taxon>
        <taxon>Glires</taxon>
        <taxon>Rodentia</taxon>
        <taxon>Hystricomorpha</taxon>
        <taxon>Chinchillidae</taxon>
        <taxon>Chinchilla</taxon>
    </lineage>
</organism>
<dbReference type="NCBIfam" id="TIGR01297">
    <property type="entry name" value="CDF"/>
    <property type="match status" value="1"/>
</dbReference>
<name>A0A8C2UZM3_CHILA</name>
<feature type="transmembrane region" description="Helical" evidence="22">
    <location>
        <begin position="142"/>
        <end position="161"/>
    </location>
</feature>
<evidence type="ECO:0000256" key="5">
    <source>
        <dbReference type="ARBA" id="ARBA00022448"/>
    </source>
</evidence>
<keyword evidence="15" id="KW-0968">Cytoplasmic vesicle</keyword>
<proteinExistence type="inferred from homology"/>
<evidence type="ECO:0000256" key="13">
    <source>
        <dbReference type="ARBA" id="ARBA00023065"/>
    </source>
</evidence>
<evidence type="ECO:0000256" key="12">
    <source>
        <dbReference type="ARBA" id="ARBA00022989"/>
    </source>
</evidence>
<evidence type="ECO:0000256" key="9">
    <source>
        <dbReference type="ARBA" id="ARBA00022723"/>
    </source>
</evidence>
<keyword evidence="7" id="KW-1003">Cell membrane</keyword>
<dbReference type="InterPro" id="IPR050681">
    <property type="entry name" value="CDF/SLC30A"/>
</dbReference>
<evidence type="ECO:0000256" key="19">
    <source>
        <dbReference type="ARBA" id="ARBA00042037"/>
    </source>
</evidence>
<dbReference type="Gene3D" id="1.20.1510.10">
    <property type="entry name" value="Cation efflux protein transmembrane domain"/>
    <property type="match status" value="1"/>
</dbReference>
<keyword evidence="14 22" id="KW-0472">Membrane</keyword>
<feature type="domain" description="Cation efflux protein cytoplasmic" evidence="24">
    <location>
        <begin position="267"/>
        <end position="341"/>
    </location>
</feature>
<dbReference type="InterPro" id="IPR058533">
    <property type="entry name" value="Cation_efflux_TM"/>
</dbReference>
<evidence type="ECO:0000256" key="3">
    <source>
        <dbReference type="ARBA" id="ARBA00008873"/>
    </source>
</evidence>
<feature type="region of interest" description="Disordered" evidence="21">
    <location>
        <begin position="31"/>
        <end position="57"/>
    </location>
</feature>
<evidence type="ECO:0000256" key="6">
    <source>
        <dbReference type="ARBA" id="ARBA00022449"/>
    </source>
</evidence>
<comment type="function">
    <text evidence="17">Proton-coupled zinc ion antiporter mediating the entry of zinc into the lumen of pancreatic beta cell secretory granules, thereby regulating insulin secretion.</text>
</comment>
<evidence type="ECO:0000256" key="7">
    <source>
        <dbReference type="ARBA" id="ARBA00022475"/>
    </source>
</evidence>
<feature type="transmembrane region" description="Helical" evidence="22">
    <location>
        <begin position="104"/>
        <end position="122"/>
    </location>
</feature>
<feature type="transmembrane region" description="Helical" evidence="22">
    <location>
        <begin position="215"/>
        <end position="238"/>
    </location>
</feature>
<evidence type="ECO:0000256" key="18">
    <source>
        <dbReference type="ARBA" id="ARBA00040844"/>
    </source>
</evidence>
<feature type="transmembrane region" description="Helical" evidence="22">
    <location>
        <begin position="173"/>
        <end position="194"/>
    </location>
</feature>
<dbReference type="GO" id="GO:0009749">
    <property type="term" value="P:response to glucose"/>
    <property type="evidence" value="ECO:0007669"/>
    <property type="project" value="Ensembl"/>
</dbReference>
<reference evidence="25" key="2">
    <citation type="submission" date="2025-09" db="UniProtKB">
        <authorList>
            <consortium name="Ensembl"/>
        </authorList>
    </citation>
    <scope>IDENTIFICATION</scope>
</reference>
<evidence type="ECO:0000256" key="10">
    <source>
        <dbReference type="ARBA" id="ARBA00022833"/>
    </source>
</evidence>
<reference evidence="25" key="1">
    <citation type="submission" date="2025-08" db="UniProtKB">
        <authorList>
            <consortium name="Ensembl"/>
        </authorList>
    </citation>
    <scope>IDENTIFICATION</scope>
</reference>
<keyword evidence="10" id="KW-0862">Zinc</keyword>
<evidence type="ECO:0000256" key="2">
    <source>
        <dbReference type="ARBA" id="ARBA00004651"/>
    </source>
</evidence>
<sequence>MESLERTYLVNAKATRMYACTLDSIELQQNTANKDQGPGERSEQLEPGSIHHCHSNSKATESRAKEHVHARCKLGAASAICLLLMIAEVVGGHIAGSLAVITDAAHLLVDLSSFLLSLFSLWMSSRPPSKRLTFGWHRAEILGALLSILCIWVMTGVLMYLVSERLLHPDYQIQATLMIIVSGCAVLASAVVLLHQGCLGYNHKEVQANASVRAAFVHTLGDVFQSVSVLINALIIHFKPDYKIADPICTFVFSILDFTILLMEGAPKGLHYNSVRELILAVNGMASVLSLHIWSLTMHQVILSVHVATVAGWDSHIVRRGVARALSNSLTVHSLTIQMESPADQDPNCLFCEDPQD</sequence>
<dbReference type="GO" id="GO:0030073">
    <property type="term" value="P:insulin secretion"/>
    <property type="evidence" value="ECO:0007669"/>
    <property type="project" value="Ensembl"/>
</dbReference>
<dbReference type="GO" id="GO:0030658">
    <property type="term" value="C:transport vesicle membrane"/>
    <property type="evidence" value="ECO:0007669"/>
    <property type="project" value="UniProtKB-SubCell"/>
</dbReference>
<dbReference type="PANTHER" id="PTHR11562">
    <property type="entry name" value="CATION EFFLUX PROTEIN/ ZINC TRANSPORTER"/>
    <property type="match status" value="1"/>
</dbReference>
<evidence type="ECO:0000259" key="24">
    <source>
        <dbReference type="Pfam" id="PF16916"/>
    </source>
</evidence>
<keyword evidence="26" id="KW-1185">Reference proteome</keyword>
<keyword evidence="13" id="KW-0406">Ion transport</keyword>
<comment type="catalytic activity">
    <reaction evidence="20">
        <text>Zn(2+)(in) + 2 H(+)(out) = Zn(2+)(out) + 2 H(+)(in)</text>
        <dbReference type="Rhea" id="RHEA:72627"/>
        <dbReference type="ChEBI" id="CHEBI:15378"/>
        <dbReference type="ChEBI" id="CHEBI:29105"/>
    </reaction>
</comment>
<keyword evidence="6" id="KW-0050">Antiport</keyword>
<keyword evidence="5" id="KW-0813">Transport</keyword>
<dbReference type="GeneTree" id="ENSGT00940000160706"/>
<dbReference type="SUPFAM" id="SSF161111">
    <property type="entry name" value="Cation efflux protein transmembrane domain-like"/>
    <property type="match status" value="1"/>
</dbReference>
<comment type="subcellular location">
    <subcellularLocation>
        <location evidence="2">Cell membrane</location>
        <topology evidence="2">Multi-pass membrane protein</topology>
    </subcellularLocation>
    <subcellularLocation>
        <location evidence="1">Cytoplasmic vesicle</location>
        <location evidence="1">Secretory vesicle membrane</location>
        <topology evidence="1">Multi-pass membrane protein</topology>
    </subcellularLocation>
</comment>